<dbReference type="AlphaFoldDB" id="A0A0H1R7T6"/>
<organism evidence="2 3">
    <name type="scientific">Microvirga vignae</name>
    <dbReference type="NCBI Taxonomy" id="1225564"/>
    <lineage>
        <taxon>Bacteria</taxon>
        <taxon>Pseudomonadati</taxon>
        <taxon>Pseudomonadota</taxon>
        <taxon>Alphaproteobacteria</taxon>
        <taxon>Hyphomicrobiales</taxon>
        <taxon>Methylobacteriaceae</taxon>
        <taxon>Microvirga</taxon>
    </lineage>
</organism>
<keyword evidence="3" id="KW-1185">Reference proteome</keyword>
<comment type="caution">
    <text evidence="2">The sequence shown here is derived from an EMBL/GenBank/DDBJ whole genome shotgun (WGS) entry which is preliminary data.</text>
</comment>
<proteinExistence type="predicted"/>
<reference evidence="2 3" key="1">
    <citation type="submission" date="2015-05" db="EMBL/GenBank/DDBJ databases">
        <title>Draft genome sequence of Microvirga vignae strain BR3299, a novel nitrogen fixing bacteria isolated from Brazil semi-aired region.</title>
        <authorList>
            <person name="Zilli J.E."/>
            <person name="Passos S.R."/>
            <person name="Leite J."/>
            <person name="Baldani J.I."/>
            <person name="Xavier G.R."/>
            <person name="Rumjaneck N.G."/>
            <person name="Simoes-Araujo J.L."/>
        </authorList>
    </citation>
    <scope>NUCLEOTIDE SEQUENCE [LARGE SCALE GENOMIC DNA]</scope>
    <source>
        <strain evidence="2 3">BR3299</strain>
    </source>
</reference>
<dbReference type="EMBL" id="LCYG01000064">
    <property type="protein sequence ID" value="KLK90876.1"/>
    <property type="molecule type" value="Genomic_DNA"/>
</dbReference>
<dbReference type="Pfam" id="PF11902">
    <property type="entry name" value="DUF3422"/>
    <property type="match status" value="1"/>
</dbReference>
<gene>
    <name evidence="2" type="ORF">AA309_23445</name>
</gene>
<name>A0A0H1R7T6_9HYPH</name>
<evidence type="ECO:0000256" key="1">
    <source>
        <dbReference type="SAM" id="Phobius"/>
    </source>
</evidence>
<keyword evidence="1" id="KW-0812">Transmembrane</keyword>
<dbReference type="Proteomes" id="UP000035489">
    <property type="component" value="Unassembled WGS sequence"/>
</dbReference>
<protein>
    <submittedName>
        <fullName evidence="2">Egg lysin</fullName>
    </submittedName>
</protein>
<sequence>MHHVQRESRVIQSSESHPLRPRVLAEVHARPFSPVEAPTRLLHLAYVNSAEAPAAHRDALIDLCARCGLPNPATDAKHTRIDTPEGALVWESHSEFTTCTWELVRPGHAAAEPFHPSANSLLGQLPQLPPPGQLLVAVDLHLVPDGAIRTELQEIFGQTQIAASEAEQGKALIATDFKPEAHGWVRVLIVNRGLTTDQAGALVQRVLEIETYRTFALLGLPEAQALAPTIRRIEMELPDLLRLMQESDDFEANHRLLNRITALAAELEAGAAASLYRFGATRAYDELVRLRLNAIGERPVPGMQSWSGFLSRRLNPAMRTCASTEERQANLSRKLARAAQLLRARVDVALEQQNRSLLETMNERARTQLRLQQTVEGLSVAAITYYIASLAHLLFEGAHSAGVHVDPNVATAFTVPFALMGVAWLVRRIRQGHSVD</sequence>
<evidence type="ECO:0000313" key="2">
    <source>
        <dbReference type="EMBL" id="KLK90876.1"/>
    </source>
</evidence>
<feature type="transmembrane region" description="Helical" evidence="1">
    <location>
        <begin position="374"/>
        <end position="395"/>
    </location>
</feature>
<dbReference type="InterPro" id="IPR021830">
    <property type="entry name" value="DUF3422"/>
</dbReference>
<keyword evidence="1" id="KW-0472">Membrane</keyword>
<dbReference type="STRING" id="1225564.AA309_23445"/>
<accession>A0A0H1R7T6</accession>
<feature type="transmembrane region" description="Helical" evidence="1">
    <location>
        <begin position="407"/>
        <end position="426"/>
    </location>
</feature>
<dbReference type="PATRIC" id="fig|1225564.3.peg.6105"/>
<keyword evidence="1" id="KW-1133">Transmembrane helix</keyword>
<evidence type="ECO:0000313" key="3">
    <source>
        <dbReference type="Proteomes" id="UP000035489"/>
    </source>
</evidence>